<dbReference type="EMBL" id="LGYO01000033">
    <property type="protein sequence ID" value="KNZ41262.1"/>
    <property type="molecule type" value="Genomic_DNA"/>
</dbReference>
<dbReference type="PANTHER" id="PTHR45138">
    <property type="entry name" value="REGULATORY COMPONENTS OF SENSORY TRANSDUCTION SYSTEM"/>
    <property type="match status" value="1"/>
</dbReference>
<feature type="domain" description="GGDEF" evidence="2">
    <location>
        <begin position="259"/>
        <end position="396"/>
    </location>
</feature>
<protein>
    <recommendedName>
        <fullName evidence="2">GGDEF domain-containing protein</fullName>
    </recommendedName>
</protein>
<dbReference type="InterPro" id="IPR050469">
    <property type="entry name" value="Diguanylate_Cyclase"/>
</dbReference>
<dbReference type="GO" id="GO:0043709">
    <property type="term" value="P:cell adhesion involved in single-species biofilm formation"/>
    <property type="evidence" value="ECO:0007669"/>
    <property type="project" value="TreeGrafter"/>
</dbReference>
<reference evidence="4" key="1">
    <citation type="submission" date="2015-07" db="EMBL/GenBank/DDBJ databases">
        <title>Draft genome sequence of Acetobacterium bakii DSM 8293, a potential psychrophilic chemical producer through syngas fermentation.</title>
        <authorList>
            <person name="Song Y."/>
            <person name="Hwang S."/>
            <person name="Cho B.-K."/>
        </authorList>
    </citation>
    <scope>NUCLEOTIDE SEQUENCE [LARGE SCALE GENOMIC DNA]</scope>
    <source>
        <strain evidence="4">DSM 8239</strain>
    </source>
</reference>
<dbReference type="AlphaFoldDB" id="A0A0L6TYU8"/>
<dbReference type="Pfam" id="PF00990">
    <property type="entry name" value="GGDEF"/>
    <property type="match status" value="1"/>
</dbReference>
<dbReference type="FunFam" id="3.30.70.270:FF:000001">
    <property type="entry name" value="Diguanylate cyclase domain protein"/>
    <property type="match status" value="1"/>
</dbReference>
<keyword evidence="4" id="KW-1185">Reference proteome</keyword>
<dbReference type="PROSITE" id="PS50887">
    <property type="entry name" value="GGDEF"/>
    <property type="match status" value="1"/>
</dbReference>
<comment type="caution">
    <text evidence="3">The sequence shown here is derived from an EMBL/GenBank/DDBJ whole genome shotgun (WGS) entry which is preliminary data.</text>
</comment>
<dbReference type="Gene3D" id="3.30.70.270">
    <property type="match status" value="1"/>
</dbReference>
<dbReference type="GO" id="GO:0005886">
    <property type="term" value="C:plasma membrane"/>
    <property type="evidence" value="ECO:0007669"/>
    <property type="project" value="TreeGrafter"/>
</dbReference>
<proteinExistence type="predicted"/>
<dbReference type="CDD" id="cd01949">
    <property type="entry name" value="GGDEF"/>
    <property type="match status" value="1"/>
</dbReference>
<evidence type="ECO:0000259" key="2">
    <source>
        <dbReference type="PROSITE" id="PS50887"/>
    </source>
</evidence>
<dbReference type="GO" id="GO:1902201">
    <property type="term" value="P:negative regulation of bacterial-type flagellum-dependent cell motility"/>
    <property type="evidence" value="ECO:0007669"/>
    <property type="project" value="TreeGrafter"/>
</dbReference>
<dbReference type="GO" id="GO:0052621">
    <property type="term" value="F:diguanylate cyclase activity"/>
    <property type="evidence" value="ECO:0007669"/>
    <property type="project" value="TreeGrafter"/>
</dbReference>
<accession>A0A0L6TYU8</accession>
<dbReference type="InterPro" id="IPR000160">
    <property type="entry name" value="GGDEF_dom"/>
</dbReference>
<dbReference type="PATRIC" id="fig|52689.4.peg.2005"/>
<sequence>MGDNATLYDILRSNRRLMILIAIFITGFILFAMIGYKTITNIKINGELYDEIILGKELVADVLPPPGYIIESYLVTLQLAKETDTVKIEELISREAQLKKDYVASHETWSSRLPEGKLKKNMAENAYRPAMEFFDVFENELIPLIKSGEQEKANDLLALKLDPLYLEHRYAIDQVVSLANDENEALEATAGKIIAFNIFILIVLAIAVLATVVIFCIGIIKNEKLKKMSFFDGLTGIPNRRYFDQVLLQEISRAEREKKPLSLMIIDIDHYKEYNDTYGHLLGDQCLKIVVSVLKKNLKRSGDFLARYGGDEFILILPNTTDEGGASLAEKLRASVEEMSIPNINSLCSNVVTLSIGVVTTFSRIVRLPDDLIAAADSALYLSKEKGRNQVNVERL</sequence>
<organism evidence="3 4">
    <name type="scientific">Acetobacterium bakii</name>
    <dbReference type="NCBI Taxonomy" id="52689"/>
    <lineage>
        <taxon>Bacteria</taxon>
        <taxon>Bacillati</taxon>
        <taxon>Bacillota</taxon>
        <taxon>Clostridia</taxon>
        <taxon>Eubacteriales</taxon>
        <taxon>Eubacteriaceae</taxon>
        <taxon>Acetobacterium</taxon>
    </lineage>
</organism>
<feature type="transmembrane region" description="Helical" evidence="1">
    <location>
        <begin position="17"/>
        <end position="36"/>
    </location>
</feature>
<keyword evidence="1" id="KW-0472">Membrane</keyword>
<evidence type="ECO:0000313" key="3">
    <source>
        <dbReference type="EMBL" id="KNZ41262.1"/>
    </source>
</evidence>
<dbReference type="NCBIfam" id="TIGR00254">
    <property type="entry name" value="GGDEF"/>
    <property type="match status" value="1"/>
</dbReference>
<gene>
    <name evidence="3" type="ORF">AKG39_13195</name>
</gene>
<dbReference type="PANTHER" id="PTHR45138:SF9">
    <property type="entry name" value="DIGUANYLATE CYCLASE DGCM-RELATED"/>
    <property type="match status" value="1"/>
</dbReference>
<evidence type="ECO:0000256" key="1">
    <source>
        <dbReference type="SAM" id="Phobius"/>
    </source>
</evidence>
<dbReference type="SMART" id="SM00267">
    <property type="entry name" value="GGDEF"/>
    <property type="match status" value="1"/>
</dbReference>
<dbReference type="Proteomes" id="UP000036873">
    <property type="component" value="Unassembled WGS sequence"/>
</dbReference>
<name>A0A0L6TYU8_9FIRM</name>
<feature type="transmembrane region" description="Helical" evidence="1">
    <location>
        <begin position="194"/>
        <end position="220"/>
    </location>
</feature>
<keyword evidence="1" id="KW-0812">Transmembrane</keyword>
<dbReference type="STRING" id="52689.AKG39_13195"/>
<evidence type="ECO:0000313" key="4">
    <source>
        <dbReference type="Proteomes" id="UP000036873"/>
    </source>
</evidence>
<dbReference type="SUPFAM" id="SSF55073">
    <property type="entry name" value="Nucleotide cyclase"/>
    <property type="match status" value="1"/>
</dbReference>
<dbReference type="InterPro" id="IPR029787">
    <property type="entry name" value="Nucleotide_cyclase"/>
</dbReference>
<dbReference type="InterPro" id="IPR043128">
    <property type="entry name" value="Rev_trsase/Diguanyl_cyclase"/>
</dbReference>
<keyword evidence="1" id="KW-1133">Transmembrane helix</keyword>